<dbReference type="GO" id="GO:0008202">
    <property type="term" value="P:steroid metabolic process"/>
    <property type="evidence" value="ECO:0007669"/>
    <property type="project" value="UniProtKB-ARBA"/>
</dbReference>
<organism evidence="6 7">
    <name type="scientific">Actinomadura madurae</name>
    <dbReference type="NCBI Taxonomy" id="1993"/>
    <lineage>
        <taxon>Bacteria</taxon>
        <taxon>Bacillati</taxon>
        <taxon>Actinomycetota</taxon>
        <taxon>Actinomycetes</taxon>
        <taxon>Streptosporangiales</taxon>
        <taxon>Thermomonosporaceae</taxon>
        <taxon>Actinomadura</taxon>
    </lineage>
</organism>
<dbReference type="PANTHER" id="PTHR43400:SF10">
    <property type="entry name" value="3-OXOSTEROID 1-DEHYDROGENASE"/>
    <property type="match status" value="1"/>
</dbReference>
<dbReference type="PANTHER" id="PTHR43400">
    <property type="entry name" value="FUMARATE REDUCTASE"/>
    <property type="match status" value="1"/>
</dbReference>
<sequence length="463" mass="47425">MTGGPDLVVAGAGGGLAGALRAAELGLTVLVVEASEHFRRGNNTSMSTAMFPGAGSRWQASEGVGDSPERFVADIMAKTGGHADARLARTLAGVSGPLVEWLADSAGLPLSLVTDFNYPGHSVPRCHSVPGRHGSTVIDHLARRVRDHPDIDLLVPARLVDVRTGPDGAVRAAVVQYPDGTREDIPTGAVLLATNGFGADRALVERHLPEIAGALYQGGDQSLGDALRIGRGLGAATGYLDAYQGHGAVAAGAGTLVGWATVIHGAIMVDLGGRRFGNETRGYSEYAAELAARPGGTGWIVLDETVAGQCERFKDFRDTVESGVLVRADDAEGLAEATGLPAGALAAELAASASAARGERPDEHGRTHWERPLAPPYAAVRVVPALFHTQGGLLVDEDAAVVDPDDRPIPGLYAAGGAAAGISGHGAGGYLPGNGLLPAFGLAYLAAGAVARERAAHMTTREN</sequence>
<dbReference type="Gene3D" id="3.90.700.10">
    <property type="entry name" value="Succinate dehydrogenase/fumarate reductase flavoprotein, catalytic domain"/>
    <property type="match status" value="1"/>
</dbReference>
<dbReference type="InterPro" id="IPR036188">
    <property type="entry name" value="FAD/NAD-bd_sf"/>
</dbReference>
<evidence type="ECO:0000313" key="6">
    <source>
        <dbReference type="EMBL" id="SFP98375.1"/>
    </source>
</evidence>
<protein>
    <submittedName>
        <fullName evidence="6">Fumarate reductase flavoprotein subunit</fullName>
    </submittedName>
</protein>
<reference evidence="6 7" key="1">
    <citation type="submission" date="2016-10" db="EMBL/GenBank/DDBJ databases">
        <authorList>
            <person name="de Groot N.N."/>
        </authorList>
    </citation>
    <scope>NUCLEOTIDE SEQUENCE [LARGE SCALE GENOMIC DNA]</scope>
    <source>
        <strain evidence="6 7">DSM 43067</strain>
    </source>
</reference>
<evidence type="ECO:0000256" key="3">
    <source>
        <dbReference type="ARBA" id="ARBA00022827"/>
    </source>
</evidence>
<keyword evidence="4" id="KW-0560">Oxidoreductase</keyword>
<dbReference type="InterPro" id="IPR050315">
    <property type="entry name" value="FAD-oxidoreductase_2"/>
</dbReference>
<keyword evidence="7" id="KW-1185">Reference proteome</keyword>
<gene>
    <name evidence="6" type="ORF">SAMN04489713_12086</name>
</gene>
<dbReference type="InterPro" id="IPR027477">
    <property type="entry name" value="Succ_DH/fumarate_Rdtase_cat_sf"/>
</dbReference>
<dbReference type="GO" id="GO:0033765">
    <property type="term" value="F:steroid dehydrogenase activity, acting on the CH-CH group of donors"/>
    <property type="evidence" value="ECO:0007669"/>
    <property type="project" value="UniProtKB-ARBA"/>
</dbReference>
<dbReference type="Gene3D" id="3.50.50.60">
    <property type="entry name" value="FAD/NAD(P)-binding domain"/>
    <property type="match status" value="1"/>
</dbReference>
<dbReference type="InParanoid" id="A0A1I5USX6"/>
<keyword evidence="3" id="KW-0274">FAD</keyword>
<dbReference type="SUPFAM" id="SSF56425">
    <property type="entry name" value="Succinate dehydrogenase/fumarate reductase flavoprotein, catalytic domain"/>
    <property type="match status" value="1"/>
</dbReference>
<dbReference type="Pfam" id="PF00890">
    <property type="entry name" value="FAD_binding_2"/>
    <property type="match status" value="1"/>
</dbReference>
<dbReference type="SUPFAM" id="SSF51905">
    <property type="entry name" value="FAD/NAD(P)-binding domain"/>
    <property type="match status" value="1"/>
</dbReference>
<proteinExistence type="predicted"/>
<dbReference type="EMBL" id="FOVH01000020">
    <property type="protein sequence ID" value="SFP98375.1"/>
    <property type="molecule type" value="Genomic_DNA"/>
</dbReference>
<name>A0A1I5USX6_9ACTN</name>
<evidence type="ECO:0000256" key="4">
    <source>
        <dbReference type="ARBA" id="ARBA00023002"/>
    </source>
</evidence>
<evidence type="ECO:0000256" key="2">
    <source>
        <dbReference type="ARBA" id="ARBA00022630"/>
    </source>
</evidence>
<feature type="domain" description="FAD-dependent oxidoreductase 2 FAD-binding" evidence="5">
    <location>
        <begin position="6"/>
        <end position="425"/>
    </location>
</feature>
<keyword evidence="2" id="KW-0285">Flavoprotein</keyword>
<evidence type="ECO:0000256" key="1">
    <source>
        <dbReference type="ARBA" id="ARBA00001974"/>
    </source>
</evidence>
<accession>A0A1I5USX6</accession>
<comment type="cofactor">
    <cofactor evidence="1">
        <name>FAD</name>
        <dbReference type="ChEBI" id="CHEBI:57692"/>
    </cofactor>
</comment>
<dbReference type="RefSeq" id="WP_021596822.1">
    <property type="nucleotide sequence ID" value="NZ_FOVH01000020.1"/>
</dbReference>
<dbReference type="eggNOG" id="COG1053">
    <property type="taxonomic scope" value="Bacteria"/>
</dbReference>
<evidence type="ECO:0000259" key="5">
    <source>
        <dbReference type="Pfam" id="PF00890"/>
    </source>
</evidence>
<dbReference type="STRING" id="1993.SAMN04489713_12086"/>
<dbReference type="InterPro" id="IPR003953">
    <property type="entry name" value="FAD-dep_OxRdtase_2_FAD-bd"/>
</dbReference>
<evidence type="ECO:0000313" key="7">
    <source>
        <dbReference type="Proteomes" id="UP000183413"/>
    </source>
</evidence>
<dbReference type="Proteomes" id="UP000183413">
    <property type="component" value="Unassembled WGS sequence"/>
</dbReference>
<dbReference type="AlphaFoldDB" id="A0A1I5USX6"/>